<reference evidence="4 5" key="1">
    <citation type="submission" date="2021-03" db="EMBL/GenBank/DDBJ databases">
        <title>Comparative Genomics and Metabolomics in the genus Turicibacter.</title>
        <authorList>
            <person name="Maki J."/>
            <person name="Looft T."/>
        </authorList>
    </citation>
    <scope>NUCLEOTIDE SEQUENCE</scope>
    <source>
        <strain evidence="4">ISU324</strain>
        <strain evidence="3 5">MMM721</strain>
    </source>
</reference>
<sequence length="98" mass="11052">MLDENQLTVIDENGNELLCEILFTFDSDDYNKSYVVYYPAGAEHEDEDGNVDLHVSAYVPSNNNEGGELLPVETDAEWDMIEEVINTFLADEEAEGEE</sequence>
<dbReference type="NCBIfam" id="NF010217">
    <property type="entry name" value="PRK13678.1-4"/>
    <property type="match status" value="1"/>
</dbReference>
<dbReference type="Proteomes" id="UP001058016">
    <property type="component" value="Chromosome"/>
</dbReference>
<keyword evidence="5" id="KW-1185">Reference proteome</keyword>
<dbReference type="RefSeq" id="WP_055276518.1">
    <property type="nucleotide sequence ID" value="NZ_CP071249.1"/>
</dbReference>
<dbReference type="InterPro" id="IPR009711">
    <property type="entry name" value="UPF0473"/>
</dbReference>
<dbReference type="PANTHER" id="PTHR40066:SF1">
    <property type="entry name" value="UPF0473 PROTEIN CBO2561_CLC_2432"/>
    <property type="match status" value="1"/>
</dbReference>
<dbReference type="AlphaFoldDB" id="A0A9Q9CFT0"/>
<dbReference type="PANTHER" id="PTHR40066">
    <property type="entry name" value="UPF0473 PROTEIN CBO2561/CLC_2432"/>
    <property type="match status" value="1"/>
</dbReference>
<dbReference type="HAMAP" id="MF_01448">
    <property type="entry name" value="UPF0473"/>
    <property type="match status" value="1"/>
</dbReference>
<dbReference type="EMBL" id="CP071250">
    <property type="protein sequence ID" value="UUF07773.1"/>
    <property type="molecule type" value="Genomic_DNA"/>
</dbReference>
<dbReference type="Proteomes" id="UP001058072">
    <property type="component" value="Chromosome"/>
</dbReference>
<evidence type="ECO:0000256" key="1">
    <source>
        <dbReference type="ARBA" id="ARBA00008439"/>
    </source>
</evidence>
<evidence type="ECO:0000313" key="4">
    <source>
        <dbReference type="EMBL" id="UUF07773.1"/>
    </source>
</evidence>
<protein>
    <recommendedName>
        <fullName evidence="2">UPF0473 protein J0J69_02745</fullName>
    </recommendedName>
</protein>
<name>A0A9Q9CFT0_9FIRM</name>
<evidence type="ECO:0000256" key="2">
    <source>
        <dbReference type="HAMAP-Rule" id="MF_01448"/>
    </source>
</evidence>
<accession>A0A9Q9CFT0</accession>
<gene>
    <name evidence="3" type="ORF">J0J69_02745</name>
    <name evidence="4" type="ORF">J0J70_09090</name>
</gene>
<dbReference type="NCBIfam" id="NF010221">
    <property type="entry name" value="PRK13678.2-4"/>
    <property type="match status" value="1"/>
</dbReference>
<evidence type="ECO:0000313" key="5">
    <source>
        <dbReference type="Proteomes" id="UP001058016"/>
    </source>
</evidence>
<organism evidence="4 6">
    <name type="scientific">Turicibacter bilis</name>
    <dbReference type="NCBI Taxonomy" id="2735723"/>
    <lineage>
        <taxon>Bacteria</taxon>
        <taxon>Bacillati</taxon>
        <taxon>Bacillota</taxon>
        <taxon>Erysipelotrichia</taxon>
        <taxon>Erysipelotrichales</taxon>
        <taxon>Turicibacteraceae</taxon>
        <taxon>Turicibacter</taxon>
    </lineage>
</organism>
<evidence type="ECO:0000313" key="3">
    <source>
        <dbReference type="EMBL" id="UUF06522.1"/>
    </source>
</evidence>
<dbReference type="EMBL" id="CP071249">
    <property type="protein sequence ID" value="UUF06522.1"/>
    <property type="molecule type" value="Genomic_DNA"/>
</dbReference>
<evidence type="ECO:0000313" key="6">
    <source>
        <dbReference type="Proteomes" id="UP001058072"/>
    </source>
</evidence>
<dbReference type="Pfam" id="PF06949">
    <property type="entry name" value="DUF1292"/>
    <property type="match status" value="1"/>
</dbReference>
<comment type="similarity">
    <text evidence="1 2">Belongs to the UPF0473 family.</text>
</comment>
<proteinExistence type="inferred from homology"/>